<dbReference type="AlphaFoldDB" id="A0A1H1XXK3"/>
<evidence type="ECO:0000256" key="1">
    <source>
        <dbReference type="SAM" id="Phobius"/>
    </source>
</evidence>
<keyword evidence="3" id="KW-1185">Reference proteome</keyword>
<dbReference type="RefSeq" id="WP_090351004.1">
    <property type="nucleotide sequence ID" value="NZ_LT629751.1"/>
</dbReference>
<dbReference type="InterPro" id="IPR010293">
    <property type="entry name" value="Sbt_1"/>
</dbReference>
<sequence>MSLDPVVLFFVFGLTAGLLKSELKLPPALYETLSIILLLAIGLHGGVELAEQASPALLGQSALVLGLGIVLPLLAFALLRVLRFDRINAASVAAHYGSVSAGTFAVVVAYLASRQIFFESYMPLFVAILEIPAILVGILLAKGISRDTHWKELGREIFLGKSIMLLLGGLVIGALAGKEAIKPLEPLYTGMFKPVLAFFLLEMGLIASGQLGSLRQYGMRLAAFALCMPLLGALIGALLARLMGLSLGGTAMLATLAASASYIAVPAAMRLALPEANPSLSLTAALGITFPFNILIGIPLYLALAEQLIAWGL</sequence>
<feature type="transmembrane region" description="Helical" evidence="1">
    <location>
        <begin position="6"/>
        <end position="21"/>
    </location>
</feature>
<feature type="transmembrane region" description="Helical" evidence="1">
    <location>
        <begin position="157"/>
        <end position="176"/>
    </location>
</feature>
<accession>A0A1H1XXK3</accession>
<dbReference type="EMBL" id="LT629751">
    <property type="protein sequence ID" value="SDT13629.1"/>
    <property type="molecule type" value="Genomic_DNA"/>
</dbReference>
<evidence type="ECO:0000313" key="3">
    <source>
        <dbReference type="Proteomes" id="UP000243359"/>
    </source>
</evidence>
<feature type="transmembrane region" description="Helical" evidence="1">
    <location>
        <begin position="93"/>
        <end position="112"/>
    </location>
</feature>
<organism evidence="2 3">
    <name type="scientific">Pseudomonas oryzae</name>
    <dbReference type="NCBI Taxonomy" id="1392877"/>
    <lineage>
        <taxon>Bacteria</taxon>
        <taxon>Pseudomonadati</taxon>
        <taxon>Pseudomonadota</taxon>
        <taxon>Gammaproteobacteria</taxon>
        <taxon>Pseudomonadales</taxon>
        <taxon>Pseudomonadaceae</taxon>
        <taxon>Pseudomonas</taxon>
    </lineage>
</organism>
<keyword evidence="1" id="KW-0472">Membrane</keyword>
<evidence type="ECO:0008006" key="4">
    <source>
        <dbReference type="Google" id="ProtNLM"/>
    </source>
</evidence>
<keyword evidence="1" id="KW-0812">Transmembrane</keyword>
<feature type="transmembrane region" description="Helical" evidence="1">
    <location>
        <begin position="28"/>
        <end position="47"/>
    </location>
</feature>
<reference evidence="3" key="1">
    <citation type="submission" date="2016-10" db="EMBL/GenBank/DDBJ databases">
        <authorList>
            <person name="Varghese N."/>
            <person name="Submissions S."/>
        </authorList>
    </citation>
    <scope>NUCLEOTIDE SEQUENCE [LARGE SCALE GENOMIC DNA]</scope>
    <source>
        <strain evidence="3">KCTC 32247</strain>
    </source>
</reference>
<dbReference type="STRING" id="1392877.SAMN05216221_3574"/>
<evidence type="ECO:0000313" key="2">
    <source>
        <dbReference type="EMBL" id="SDT13629.1"/>
    </source>
</evidence>
<dbReference type="PANTHER" id="PTHR40400:SF1">
    <property type="entry name" value="SLR1512 PROTEIN"/>
    <property type="match status" value="1"/>
</dbReference>
<feature type="transmembrane region" description="Helical" evidence="1">
    <location>
        <begin position="59"/>
        <end position="81"/>
    </location>
</feature>
<dbReference type="OrthoDB" id="345121at2"/>
<feature type="transmembrane region" description="Helical" evidence="1">
    <location>
        <begin position="196"/>
        <end position="214"/>
    </location>
</feature>
<feature type="transmembrane region" description="Helical" evidence="1">
    <location>
        <begin position="252"/>
        <end position="273"/>
    </location>
</feature>
<feature type="transmembrane region" description="Helical" evidence="1">
    <location>
        <begin position="221"/>
        <end position="240"/>
    </location>
</feature>
<dbReference type="PANTHER" id="PTHR40400">
    <property type="entry name" value="SLR1512 PROTEIN"/>
    <property type="match status" value="1"/>
</dbReference>
<keyword evidence="1" id="KW-1133">Transmembrane helix</keyword>
<feature type="transmembrane region" description="Helical" evidence="1">
    <location>
        <begin position="124"/>
        <end position="145"/>
    </location>
</feature>
<protein>
    <recommendedName>
        <fullName evidence="4">Sodium-dependent bicarbonate transport family permease</fullName>
    </recommendedName>
</protein>
<proteinExistence type="predicted"/>
<name>A0A1H1XXK3_9PSED</name>
<dbReference type="Proteomes" id="UP000243359">
    <property type="component" value="Chromosome I"/>
</dbReference>
<gene>
    <name evidence="2" type="ORF">SAMN05216221_3574</name>
</gene>
<dbReference type="Pfam" id="PF05982">
    <property type="entry name" value="Sbt_1"/>
    <property type="match status" value="1"/>
</dbReference>
<feature type="transmembrane region" description="Helical" evidence="1">
    <location>
        <begin position="280"/>
        <end position="304"/>
    </location>
</feature>